<sequence length="272" mass="31645">MKYGSSPTPSLSSSVMSNSFRGTASPLPTPLSYSASCMTAAAKRYKYLRRLFKFHQMDFEFALWQMLYLFTAPQKVYRNFYYRKQTKSQFARDDPAFLVLLTLWLIGSSIGFSFVLQLDFLSFIKFTLYVIVVDCIGVGVCIATALWYLSNKYFKKDTCEDQDVEWAYAFDVHLNAFFPLLIILHVILLILYNVVINYDYFISVLFGNTLWVIAVGYYIYITFLGYSSLPILRGTHVLLYPLTALAFTYIVTLILRWNLSQSLVYFYKYRVL</sequence>
<proteinExistence type="inferred from homology"/>
<dbReference type="EMBL" id="JAWJWF010000001">
    <property type="protein sequence ID" value="KAK6641577.1"/>
    <property type="molecule type" value="Genomic_DNA"/>
</dbReference>
<comment type="subcellular location">
    <subcellularLocation>
        <location evidence="1">Membrane</location>
        <topology evidence="1">Multi-pass membrane protein</topology>
    </subcellularLocation>
</comment>
<dbReference type="EMBL" id="JAWJWE010000039">
    <property type="protein sequence ID" value="KAK6620649.1"/>
    <property type="molecule type" value="Genomic_DNA"/>
</dbReference>
<evidence type="ECO:0000256" key="5">
    <source>
        <dbReference type="ARBA" id="ARBA00023136"/>
    </source>
</evidence>
<evidence type="ECO:0000313" key="8">
    <source>
        <dbReference type="EMBL" id="KAK6641577.1"/>
    </source>
</evidence>
<keyword evidence="4 6" id="KW-1133">Transmembrane helix</keyword>
<dbReference type="PANTHER" id="PTHR12841">
    <property type="entry name" value="PROTEIN UNC-50 HOMOLOG"/>
    <property type="match status" value="1"/>
</dbReference>
<keyword evidence="3 6" id="KW-0812">Transmembrane</keyword>
<feature type="transmembrane region" description="Helical" evidence="6">
    <location>
        <begin position="202"/>
        <end position="226"/>
    </location>
</feature>
<keyword evidence="9" id="KW-1185">Reference proteome</keyword>
<dbReference type="AlphaFoldDB" id="A0AAN8NL60"/>
<evidence type="ECO:0000256" key="4">
    <source>
        <dbReference type="ARBA" id="ARBA00022989"/>
    </source>
</evidence>
<evidence type="ECO:0000313" key="7">
    <source>
        <dbReference type="EMBL" id="KAK6620649.1"/>
    </source>
</evidence>
<name>A0AAN8NL60_POLSC</name>
<organism evidence="7 10">
    <name type="scientific">Polyplax serrata</name>
    <name type="common">Common mouse louse</name>
    <dbReference type="NCBI Taxonomy" id="468196"/>
    <lineage>
        <taxon>Eukaryota</taxon>
        <taxon>Metazoa</taxon>
        <taxon>Ecdysozoa</taxon>
        <taxon>Arthropoda</taxon>
        <taxon>Hexapoda</taxon>
        <taxon>Insecta</taxon>
        <taxon>Pterygota</taxon>
        <taxon>Neoptera</taxon>
        <taxon>Paraneoptera</taxon>
        <taxon>Psocodea</taxon>
        <taxon>Troctomorpha</taxon>
        <taxon>Phthiraptera</taxon>
        <taxon>Anoplura</taxon>
        <taxon>Polyplacidae</taxon>
        <taxon>Polyplax</taxon>
    </lineage>
</organism>
<evidence type="ECO:0000256" key="2">
    <source>
        <dbReference type="ARBA" id="ARBA00006293"/>
    </source>
</evidence>
<evidence type="ECO:0000313" key="10">
    <source>
        <dbReference type="Proteomes" id="UP001372834"/>
    </source>
</evidence>
<keyword evidence="5 6" id="KW-0472">Membrane</keyword>
<reference evidence="7 10" key="1">
    <citation type="submission" date="2023-10" db="EMBL/GenBank/DDBJ databases">
        <title>Genomes of two closely related lineages of the louse Polyplax serrata with different host specificities.</title>
        <authorList>
            <person name="Martinu J."/>
            <person name="Tarabai H."/>
            <person name="Stefka J."/>
            <person name="Hypsa V."/>
        </authorList>
    </citation>
    <scope>NUCLEOTIDE SEQUENCE [LARGE SCALE GENOMIC DNA]</scope>
    <source>
        <strain evidence="8">98ZLc_SE</strain>
        <strain evidence="7">HR10_N</strain>
    </source>
</reference>
<feature type="transmembrane region" description="Helical" evidence="6">
    <location>
        <begin position="176"/>
        <end position="195"/>
    </location>
</feature>
<protein>
    <submittedName>
        <fullName evidence="7">Protein unc-50 A</fullName>
    </submittedName>
</protein>
<dbReference type="GO" id="GO:0000139">
    <property type="term" value="C:Golgi membrane"/>
    <property type="evidence" value="ECO:0007669"/>
    <property type="project" value="TreeGrafter"/>
</dbReference>
<dbReference type="PANTHER" id="PTHR12841:SF6">
    <property type="entry name" value="PROTEIN UNC-50 HOMOLOG"/>
    <property type="match status" value="1"/>
</dbReference>
<dbReference type="InterPro" id="IPR007881">
    <property type="entry name" value="UNC-50"/>
</dbReference>
<accession>A0AAN8NL60</accession>
<gene>
    <name evidence="7" type="primary">UNC50A</name>
    <name evidence="7" type="ORF">RUM43_010944</name>
    <name evidence="8" type="ORF">RUM44_013292</name>
</gene>
<dbReference type="Pfam" id="PF05216">
    <property type="entry name" value="UNC-50"/>
    <property type="match status" value="1"/>
</dbReference>
<evidence type="ECO:0000256" key="1">
    <source>
        <dbReference type="ARBA" id="ARBA00004141"/>
    </source>
</evidence>
<comment type="caution">
    <text evidence="7">The sequence shown here is derived from an EMBL/GenBank/DDBJ whole genome shotgun (WGS) entry which is preliminary data.</text>
</comment>
<evidence type="ECO:0000256" key="6">
    <source>
        <dbReference type="SAM" id="Phobius"/>
    </source>
</evidence>
<feature type="transmembrane region" description="Helical" evidence="6">
    <location>
        <begin position="238"/>
        <end position="259"/>
    </location>
</feature>
<evidence type="ECO:0000256" key="3">
    <source>
        <dbReference type="ARBA" id="ARBA00022692"/>
    </source>
</evidence>
<dbReference type="Proteomes" id="UP001372834">
    <property type="component" value="Unassembled WGS sequence"/>
</dbReference>
<feature type="transmembrane region" description="Helical" evidence="6">
    <location>
        <begin position="97"/>
        <end position="116"/>
    </location>
</feature>
<feature type="transmembrane region" description="Helical" evidence="6">
    <location>
        <begin position="128"/>
        <end position="149"/>
    </location>
</feature>
<dbReference type="Proteomes" id="UP001359485">
    <property type="component" value="Unassembled WGS sequence"/>
</dbReference>
<evidence type="ECO:0000313" key="9">
    <source>
        <dbReference type="Proteomes" id="UP001359485"/>
    </source>
</evidence>
<comment type="similarity">
    <text evidence="2">Belongs to the unc-50 family.</text>
</comment>